<dbReference type="Pfam" id="PF10282">
    <property type="entry name" value="Lactonase"/>
    <property type="match status" value="1"/>
</dbReference>
<evidence type="ECO:0000256" key="2">
    <source>
        <dbReference type="SAM" id="SignalP"/>
    </source>
</evidence>
<feature type="chain" id="PRO_5040427082" evidence="2">
    <location>
        <begin position="18"/>
        <end position="408"/>
    </location>
</feature>
<dbReference type="InterPro" id="IPR015943">
    <property type="entry name" value="WD40/YVTN_repeat-like_dom_sf"/>
</dbReference>
<sequence>MLVAGFLSSALILPAIAAVFPSGGPGYWGKGHGHMGGKTNLYVSSYVGTVTTLSLSGTNLDITSSVPCAQNASWLTFDSQDRILYCLDEGLVVPNGTVHSYSVAKDGKLTPIEEKTTISGPVNGVLYDKHDGKQGYALAHYTGSAVSVWSVDEKGSLDNVQDIFFTLPHPGPNPSRQDAPHEHEAILDPTKKYILVPDLGADLVRVFCYDPETFKLTAHEPLHAKAGSGPRHAAFWVNKGKTYMYLVAELGVTVTAYEVTYVKEGGLSFKEIEVSNTFGGAPIPDGAAPAEIQVSPDQRFIVISNRNDSSFFLPNFDPKNKTAEPSDSLATFALKEDGTLDFHGLAPAGGSFPRQFSLNGDGSLVGVGLQFSSRVVVIERDIKTGVIGKIVAHVPLPGQITCVVWDEQ</sequence>
<dbReference type="InterPro" id="IPR019405">
    <property type="entry name" value="Lactonase_7-beta_prop"/>
</dbReference>
<name>A0A9P4MF53_9PEZI</name>
<keyword evidence="4" id="KW-1185">Reference proteome</keyword>
<gene>
    <name evidence="3" type="ORF">NA57DRAFT_63302</name>
</gene>
<dbReference type="InterPro" id="IPR011048">
    <property type="entry name" value="Haem_d1_sf"/>
</dbReference>
<dbReference type="GO" id="GO:0017057">
    <property type="term" value="F:6-phosphogluconolactonase activity"/>
    <property type="evidence" value="ECO:0007669"/>
    <property type="project" value="TreeGrafter"/>
</dbReference>
<reference evidence="3" key="1">
    <citation type="journal article" date="2020" name="Stud. Mycol.">
        <title>101 Dothideomycetes genomes: a test case for predicting lifestyles and emergence of pathogens.</title>
        <authorList>
            <person name="Haridas S."/>
            <person name="Albert R."/>
            <person name="Binder M."/>
            <person name="Bloem J."/>
            <person name="Labutti K."/>
            <person name="Salamov A."/>
            <person name="Andreopoulos B."/>
            <person name="Baker S."/>
            <person name="Barry K."/>
            <person name="Bills G."/>
            <person name="Bluhm B."/>
            <person name="Cannon C."/>
            <person name="Castanera R."/>
            <person name="Culley D."/>
            <person name="Daum C."/>
            <person name="Ezra D."/>
            <person name="Gonzalez J."/>
            <person name="Henrissat B."/>
            <person name="Kuo A."/>
            <person name="Liang C."/>
            <person name="Lipzen A."/>
            <person name="Lutzoni F."/>
            <person name="Magnuson J."/>
            <person name="Mondo S."/>
            <person name="Nolan M."/>
            <person name="Ohm R."/>
            <person name="Pangilinan J."/>
            <person name="Park H.-J."/>
            <person name="Ramirez L."/>
            <person name="Alfaro M."/>
            <person name="Sun H."/>
            <person name="Tritt A."/>
            <person name="Yoshinaga Y."/>
            <person name="Zwiers L.-H."/>
            <person name="Turgeon B."/>
            <person name="Goodwin S."/>
            <person name="Spatafora J."/>
            <person name="Crous P."/>
            <person name="Grigoriev I."/>
        </authorList>
    </citation>
    <scope>NUCLEOTIDE SEQUENCE</scope>
    <source>
        <strain evidence="3">CBS 133067</strain>
    </source>
</reference>
<dbReference type="Proteomes" id="UP000799772">
    <property type="component" value="Unassembled WGS sequence"/>
</dbReference>
<dbReference type="InterPro" id="IPR050282">
    <property type="entry name" value="Cycloisomerase_2"/>
</dbReference>
<evidence type="ECO:0000313" key="3">
    <source>
        <dbReference type="EMBL" id="KAF2105117.1"/>
    </source>
</evidence>
<comment type="caution">
    <text evidence="3">The sequence shown here is derived from an EMBL/GenBank/DDBJ whole genome shotgun (WGS) entry which is preliminary data.</text>
</comment>
<dbReference type="PANTHER" id="PTHR30344">
    <property type="entry name" value="6-PHOSPHOGLUCONOLACTONASE-RELATED"/>
    <property type="match status" value="1"/>
</dbReference>
<evidence type="ECO:0000256" key="1">
    <source>
        <dbReference type="ARBA" id="ARBA00005564"/>
    </source>
</evidence>
<protein>
    <submittedName>
        <fullName evidence="3">3-carboxymuconate cyclase-like protein-like protein</fullName>
    </submittedName>
</protein>
<proteinExistence type="inferred from homology"/>
<dbReference type="PANTHER" id="PTHR30344:SF1">
    <property type="entry name" value="6-PHOSPHOGLUCONOLACTONASE"/>
    <property type="match status" value="1"/>
</dbReference>
<comment type="similarity">
    <text evidence="1">Belongs to the cycloisomerase 2 family.</text>
</comment>
<feature type="signal peptide" evidence="2">
    <location>
        <begin position="1"/>
        <end position="17"/>
    </location>
</feature>
<keyword evidence="2" id="KW-0732">Signal</keyword>
<dbReference type="SUPFAM" id="SSF51004">
    <property type="entry name" value="C-terminal (heme d1) domain of cytochrome cd1-nitrite reductase"/>
    <property type="match status" value="1"/>
</dbReference>
<dbReference type="OrthoDB" id="9972196at2759"/>
<dbReference type="EMBL" id="ML978121">
    <property type="protein sequence ID" value="KAF2105117.1"/>
    <property type="molecule type" value="Genomic_DNA"/>
</dbReference>
<dbReference type="Gene3D" id="2.130.10.10">
    <property type="entry name" value="YVTN repeat-like/Quinoprotein amine dehydrogenase"/>
    <property type="match status" value="1"/>
</dbReference>
<evidence type="ECO:0000313" key="4">
    <source>
        <dbReference type="Proteomes" id="UP000799772"/>
    </source>
</evidence>
<accession>A0A9P4MF53</accession>
<organism evidence="3 4">
    <name type="scientific">Rhizodiscina lignyota</name>
    <dbReference type="NCBI Taxonomy" id="1504668"/>
    <lineage>
        <taxon>Eukaryota</taxon>
        <taxon>Fungi</taxon>
        <taxon>Dikarya</taxon>
        <taxon>Ascomycota</taxon>
        <taxon>Pezizomycotina</taxon>
        <taxon>Dothideomycetes</taxon>
        <taxon>Pleosporomycetidae</taxon>
        <taxon>Aulographales</taxon>
        <taxon>Rhizodiscinaceae</taxon>
        <taxon>Rhizodiscina</taxon>
    </lineage>
</organism>
<dbReference type="AlphaFoldDB" id="A0A9P4MF53"/>